<keyword evidence="3" id="KW-0732">Signal</keyword>
<proteinExistence type="predicted"/>
<keyword evidence="2" id="KW-0812">Transmembrane</keyword>
<feature type="signal peptide" evidence="3">
    <location>
        <begin position="1"/>
        <end position="23"/>
    </location>
</feature>
<name>A0A1V9ZMU2_ACHHY</name>
<gene>
    <name evidence="4" type="ORF">ACHHYP_07091</name>
</gene>
<sequence>MAALLLQVVLAVAALGTGSPALAAGVDLHVSIGATAPDVCHSITTCSMNATSVCHRAREPCPSCLLPLPHGYACVLPQDRICPRDPPHIDCRGSRRLVESNTTREVLLRPTDPPSNPPLALSANDQAPPLSVLHIAYIVGVSLCTMSIFGFLFLYRPARPSPKEDVPILNGATSSRKMDTVLDAFGTNAILQLKTLHPIDASSPLEPRASYFDSVRTSDLLTCARQIPLLEDEAKPKTRAVSGGTLIISEEQELPKDLEPVDPLLRLTDAKKTRTQPLDNLMSPYSIGSSESSDSAISDSGEDVYMSRSFSWNKFEHKA</sequence>
<evidence type="ECO:0000256" key="1">
    <source>
        <dbReference type="SAM" id="MobiDB-lite"/>
    </source>
</evidence>
<evidence type="ECO:0000256" key="2">
    <source>
        <dbReference type="SAM" id="Phobius"/>
    </source>
</evidence>
<keyword evidence="2" id="KW-1133">Transmembrane helix</keyword>
<evidence type="ECO:0000313" key="4">
    <source>
        <dbReference type="EMBL" id="OQR99303.1"/>
    </source>
</evidence>
<dbReference type="Proteomes" id="UP000243579">
    <property type="component" value="Unassembled WGS sequence"/>
</dbReference>
<dbReference type="OrthoDB" id="66301at2759"/>
<evidence type="ECO:0008006" key="6">
    <source>
        <dbReference type="Google" id="ProtNLM"/>
    </source>
</evidence>
<feature type="chain" id="PRO_5012619135" description="Secreted protein" evidence="3">
    <location>
        <begin position="24"/>
        <end position="319"/>
    </location>
</feature>
<evidence type="ECO:0000313" key="5">
    <source>
        <dbReference type="Proteomes" id="UP000243579"/>
    </source>
</evidence>
<reference evidence="4 5" key="1">
    <citation type="journal article" date="2014" name="Genome Biol. Evol.">
        <title>The secreted proteins of Achlya hypogyna and Thraustotheca clavata identify the ancestral oomycete secretome and reveal gene acquisitions by horizontal gene transfer.</title>
        <authorList>
            <person name="Misner I."/>
            <person name="Blouin N."/>
            <person name="Leonard G."/>
            <person name="Richards T.A."/>
            <person name="Lane C.E."/>
        </authorList>
    </citation>
    <scope>NUCLEOTIDE SEQUENCE [LARGE SCALE GENOMIC DNA]</scope>
    <source>
        <strain evidence="4 5">ATCC 48635</strain>
    </source>
</reference>
<accession>A0A1V9ZMU2</accession>
<keyword evidence="5" id="KW-1185">Reference proteome</keyword>
<dbReference type="AlphaFoldDB" id="A0A1V9ZMU2"/>
<feature type="region of interest" description="Disordered" evidence="1">
    <location>
        <begin position="277"/>
        <end position="300"/>
    </location>
</feature>
<feature type="transmembrane region" description="Helical" evidence="2">
    <location>
        <begin position="135"/>
        <end position="155"/>
    </location>
</feature>
<comment type="caution">
    <text evidence="4">The sequence shown here is derived from an EMBL/GenBank/DDBJ whole genome shotgun (WGS) entry which is preliminary data.</text>
</comment>
<organism evidence="4 5">
    <name type="scientific">Achlya hypogyna</name>
    <name type="common">Oomycete</name>
    <name type="synonym">Protoachlya hypogyna</name>
    <dbReference type="NCBI Taxonomy" id="1202772"/>
    <lineage>
        <taxon>Eukaryota</taxon>
        <taxon>Sar</taxon>
        <taxon>Stramenopiles</taxon>
        <taxon>Oomycota</taxon>
        <taxon>Saprolegniomycetes</taxon>
        <taxon>Saprolegniales</taxon>
        <taxon>Achlyaceae</taxon>
        <taxon>Achlya</taxon>
    </lineage>
</organism>
<protein>
    <recommendedName>
        <fullName evidence="6">Secreted protein</fullName>
    </recommendedName>
</protein>
<evidence type="ECO:0000256" key="3">
    <source>
        <dbReference type="SAM" id="SignalP"/>
    </source>
</evidence>
<feature type="compositionally biased region" description="Low complexity" evidence="1">
    <location>
        <begin position="286"/>
        <end position="299"/>
    </location>
</feature>
<dbReference type="EMBL" id="JNBR01000072">
    <property type="protein sequence ID" value="OQR99303.1"/>
    <property type="molecule type" value="Genomic_DNA"/>
</dbReference>
<keyword evidence="2" id="KW-0472">Membrane</keyword>